<dbReference type="Gene3D" id="1.10.10.10">
    <property type="entry name" value="Winged helix-like DNA-binding domain superfamily/Winged helix DNA-binding domain"/>
    <property type="match status" value="1"/>
</dbReference>
<evidence type="ECO:0000256" key="5">
    <source>
        <dbReference type="ARBA" id="ARBA00023125"/>
    </source>
</evidence>
<sequence>MSSAKQRVLNQIEKLSGNETINTSDLARHLQLSRSVVSHYLNQLVKEKKVKKIADRPVKWQKIAARETNSDFFGGIIGGHGSLEKTIQQLSAAAAYPPDGLNVLITGNSGVGKSYLASKLYTYAQKSGVIAQKAPYIVLNCANYANNPELISSMLFGYVRGAFTGADTEKDGLLKQADGGYLFLDEVHRLSNENQEKLFSFIDSHQFYKMGDNVHPIKAKVRIIMATTENPEQVLLPTFLRRIPVRVNLPDYIERPVDERLELINSLFHAEAQKIAKKIIVDKQVTSALVQLKHSGNIGYLKNVIEVSCAAAYQDSSSEEEIVLHLKDLQIDQLPHFKDYGAISVEPHGQHFLPSNYSMTRKLTNIISSLKELLTDYSTANLNKCRLQIQAINQFINKQSLNSGLHVQHEYLFQKIIEKQYGLAKTAYLEPIIYALYEHHFRLSYDLPRLGEVIAEHLPRSLHVAEKFYEELPVLNPKSKISLTYLFAILLSDHVDEKIQLRGLMVAHGENTATSIQAVINSLCGNYVFDAIDMPIDANIATIAGEANKLIASFNTTNGFILMVDMGSLSQLYSQISSQLDGDLLVVNNLTTLTALDLGLKMKQNLPFKQIAEKAEQDYQIGVKYYEGFSQSVNILVSCISGLGIAEKISDLLRKYLPVNIKVIPLGYNDLKEKIENQKWAYFKQTLFVLTTIDITEKVKFNHMNLYDILDSSGENKLKHWLSPYLNQQELDQFNNELLRFFSKEGISERLSFLNPDVVLGEVETINKKYEDFYNLKLDGKVKLNLYMHIALMIERLMVRNTGKIEVEPESAKEKAFFEITKSIFQPIELKYNIKISTYEISLLYELFKQFI</sequence>
<evidence type="ECO:0000256" key="4">
    <source>
        <dbReference type="ARBA" id="ARBA00022840"/>
    </source>
</evidence>
<accession>A0ABX8WAN4</accession>
<dbReference type="SUPFAM" id="SSF46785">
    <property type="entry name" value="Winged helix' DNA-binding domain"/>
    <property type="match status" value="1"/>
</dbReference>
<dbReference type="InterPro" id="IPR027417">
    <property type="entry name" value="P-loop_NTPase"/>
</dbReference>
<evidence type="ECO:0000259" key="7">
    <source>
        <dbReference type="PROSITE" id="PS51096"/>
    </source>
</evidence>
<dbReference type="RefSeq" id="WP_220220690.1">
    <property type="nucleotide sequence ID" value="NZ_CP048268.1"/>
</dbReference>
<dbReference type="PANTHER" id="PTHR32071">
    <property type="entry name" value="TRANSCRIPTIONAL REGULATORY PROTEIN"/>
    <property type="match status" value="1"/>
</dbReference>
<dbReference type="InterPro" id="IPR036390">
    <property type="entry name" value="WH_DNA-bd_sf"/>
</dbReference>
<keyword evidence="2" id="KW-0808">Transferase</keyword>
<evidence type="ECO:0000256" key="1">
    <source>
        <dbReference type="ARBA" id="ARBA00020887"/>
    </source>
</evidence>
<keyword evidence="5" id="KW-0238">DNA-binding</keyword>
<dbReference type="Gene3D" id="1.10.1790.10">
    <property type="entry name" value="PRD domain"/>
    <property type="match status" value="1"/>
</dbReference>
<dbReference type="Gene3D" id="3.40.50.300">
    <property type="entry name" value="P-loop containing nucleotide triphosphate hydrolases"/>
    <property type="match status" value="1"/>
</dbReference>
<dbReference type="Proteomes" id="UP000826550">
    <property type="component" value="Chromosome"/>
</dbReference>
<keyword evidence="3" id="KW-0547">Nucleotide-binding</keyword>
<dbReference type="InterPro" id="IPR002078">
    <property type="entry name" value="Sigma_54_int"/>
</dbReference>
<proteinExistence type="predicted"/>
<keyword evidence="10" id="KW-1185">Reference proteome</keyword>
<evidence type="ECO:0000313" key="10">
    <source>
        <dbReference type="Proteomes" id="UP000826550"/>
    </source>
</evidence>
<organism evidence="9 10">
    <name type="scientific">Lactobacillus panisapium</name>
    <dbReference type="NCBI Taxonomy" id="2012495"/>
    <lineage>
        <taxon>Bacteria</taxon>
        <taxon>Bacillati</taxon>
        <taxon>Bacillota</taxon>
        <taxon>Bacilli</taxon>
        <taxon>Lactobacillales</taxon>
        <taxon>Lactobacillaceae</taxon>
        <taxon>Lactobacillus</taxon>
    </lineage>
</organism>
<feature type="domain" description="PTS EIIA type-4" evidence="7">
    <location>
        <begin position="500"/>
        <end position="623"/>
    </location>
</feature>
<dbReference type="PROSITE" id="PS51096">
    <property type="entry name" value="PTS_EIIA_TYPE_4"/>
    <property type="match status" value="1"/>
</dbReference>
<dbReference type="PANTHER" id="PTHR32071:SF38">
    <property type="entry name" value="PSP OPERON TRANSCRIPTIONAL ACTIVATOR"/>
    <property type="match status" value="1"/>
</dbReference>
<dbReference type="Pfam" id="PF00158">
    <property type="entry name" value="Sigma54_activat"/>
    <property type="match status" value="1"/>
</dbReference>
<dbReference type="EMBL" id="CP048268">
    <property type="protein sequence ID" value="QYN52216.1"/>
    <property type="molecule type" value="Genomic_DNA"/>
</dbReference>
<evidence type="ECO:0000256" key="3">
    <source>
        <dbReference type="ARBA" id="ARBA00022741"/>
    </source>
</evidence>
<dbReference type="InterPro" id="IPR003593">
    <property type="entry name" value="AAA+_ATPase"/>
</dbReference>
<dbReference type="Pfam" id="PF03610">
    <property type="entry name" value="EIIA-man"/>
    <property type="match status" value="1"/>
</dbReference>
<dbReference type="Gene3D" id="3.40.50.510">
    <property type="entry name" value="Phosphotransferase system, mannose-type IIA component"/>
    <property type="match status" value="1"/>
</dbReference>
<feature type="domain" description="PRD" evidence="8">
    <location>
        <begin position="754"/>
        <end position="852"/>
    </location>
</feature>
<dbReference type="InterPro" id="IPR004701">
    <property type="entry name" value="PTS_EIIA_man-typ"/>
</dbReference>
<evidence type="ECO:0000313" key="9">
    <source>
        <dbReference type="EMBL" id="QYN52216.1"/>
    </source>
</evidence>
<name>A0ABX8WAN4_9LACO</name>
<reference evidence="9 10" key="1">
    <citation type="submission" date="2020-01" db="EMBL/GenBank/DDBJ databases">
        <title>Vast differences in strain-level diversity in the gut microbiota of two closely related honey bee species.</title>
        <authorList>
            <person name="Ellegaard K.M."/>
            <person name="Suenami S."/>
            <person name="Miyazaki R."/>
            <person name="Engel P."/>
        </authorList>
    </citation>
    <scope>NUCLEOTIDE SEQUENCE [LARGE SCALE GENOMIC DNA]</scope>
    <source>
        <strain evidence="9 10">ESL0416</strain>
    </source>
</reference>
<dbReference type="SUPFAM" id="SSF63520">
    <property type="entry name" value="PTS-regulatory domain, PRD"/>
    <property type="match status" value="1"/>
</dbReference>
<protein>
    <recommendedName>
        <fullName evidence="1">DNA translocase FtsK</fullName>
    </recommendedName>
</protein>
<dbReference type="InterPro" id="IPR036634">
    <property type="entry name" value="PRD_sf"/>
</dbReference>
<feature type="domain" description="Sigma-54 factor interaction" evidence="6">
    <location>
        <begin position="76"/>
        <end position="310"/>
    </location>
</feature>
<dbReference type="CDD" id="cd00009">
    <property type="entry name" value="AAA"/>
    <property type="match status" value="1"/>
</dbReference>
<dbReference type="SMART" id="SM00382">
    <property type="entry name" value="AAA"/>
    <property type="match status" value="1"/>
</dbReference>
<gene>
    <name evidence="9" type="ORF">GYM71_01705</name>
</gene>
<dbReference type="SUPFAM" id="SSF53062">
    <property type="entry name" value="PTS system fructose IIA component-like"/>
    <property type="match status" value="1"/>
</dbReference>
<dbReference type="Pfam" id="PF00874">
    <property type="entry name" value="PRD"/>
    <property type="match status" value="1"/>
</dbReference>
<dbReference type="PROSITE" id="PS50045">
    <property type="entry name" value="SIGMA54_INTERACT_4"/>
    <property type="match status" value="1"/>
</dbReference>
<evidence type="ECO:0000256" key="2">
    <source>
        <dbReference type="ARBA" id="ARBA00022679"/>
    </source>
</evidence>
<dbReference type="InterPro" id="IPR036662">
    <property type="entry name" value="PTS_EIIA_man-typ_sf"/>
</dbReference>
<evidence type="ECO:0000259" key="8">
    <source>
        <dbReference type="PROSITE" id="PS51372"/>
    </source>
</evidence>
<dbReference type="InterPro" id="IPR001845">
    <property type="entry name" value="HTH_ArsR_DNA-bd_dom"/>
</dbReference>
<dbReference type="Pfam" id="PF01022">
    <property type="entry name" value="HTH_5"/>
    <property type="match status" value="1"/>
</dbReference>
<evidence type="ECO:0000259" key="6">
    <source>
        <dbReference type="PROSITE" id="PS50045"/>
    </source>
</evidence>
<dbReference type="InterPro" id="IPR036388">
    <property type="entry name" value="WH-like_DNA-bd_sf"/>
</dbReference>
<dbReference type="SUPFAM" id="SSF52540">
    <property type="entry name" value="P-loop containing nucleoside triphosphate hydrolases"/>
    <property type="match status" value="1"/>
</dbReference>
<dbReference type="InterPro" id="IPR011608">
    <property type="entry name" value="PRD"/>
</dbReference>
<dbReference type="PROSITE" id="PS51372">
    <property type="entry name" value="PRD_2"/>
    <property type="match status" value="1"/>
</dbReference>
<keyword evidence="4" id="KW-0067">ATP-binding</keyword>